<dbReference type="InterPro" id="IPR007296">
    <property type="entry name" value="DUF403"/>
</dbReference>
<dbReference type="AlphaFoldDB" id="A0A4Q7VDL4"/>
<evidence type="ECO:0000313" key="4">
    <source>
        <dbReference type="Proteomes" id="UP000293398"/>
    </source>
</evidence>
<dbReference type="InterPro" id="IPR051680">
    <property type="entry name" value="ATP-dep_Glu-Cys_Ligase-2"/>
</dbReference>
<evidence type="ECO:0000259" key="2">
    <source>
        <dbReference type="Pfam" id="PF14403"/>
    </source>
</evidence>
<dbReference type="Pfam" id="PF04168">
    <property type="entry name" value="Alpha-E"/>
    <property type="match status" value="1"/>
</dbReference>
<evidence type="ECO:0000259" key="1">
    <source>
        <dbReference type="Pfam" id="PF04168"/>
    </source>
</evidence>
<dbReference type="Gene3D" id="3.40.50.11290">
    <property type="match status" value="1"/>
</dbReference>
<feature type="domain" description="Circularly permuted ATP-grasp type 2" evidence="2">
    <location>
        <begin position="104"/>
        <end position="482"/>
    </location>
</feature>
<proteinExistence type="predicted"/>
<accession>A0A4Q7VDL4</accession>
<keyword evidence="4" id="KW-1185">Reference proteome</keyword>
<evidence type="ECO:0000313" key="3">
    <source>
        <dbReference type="EMBL" id="RZT94024.1"/>
    </source>
</evidence>
<dbReference type="PANTHER" id="PTHR34595:SF2">
    <property type="entry name" value="BLR2978 PROTEIN"/>
    <property type="match status" value="1"/>
</dbReference>
<sequence>MVGVWSKLRTMTHCKVIINGCMDFSLDQLLSPSPDGAFSELRDQAGRLAPEWDYVLSALRNLAPDDLKGFLAYISENIQNRGSIYNAYSEDGSTEPWESLSVIPYVISAQEWDFIELAVAQRAAVINDTLRDIYGAQQLIRRGLVPPSLIFGQRGFLWPCINTLDAHENHLHMYAVDIARDENGQWRVLKDRTQGPLGAGYALQNRQIMSTALPALFNQLRVHPQTDYFRALRHTLLSSMSVEDGNVVTVLLSPGPKHPAYFEHVFLARQMGVPITESLDLTVRNDLLYLKTLRGLQRVHVVLRRLEDSECDPMELYGSDYPGIPGLLQAIRKGNVTVCNALGSGVLESAGMLEFLPGICQHLRGEPLLMDSIRSWWCGDEANLDYARKHFDSLMFKSSFSSMRASPQYVPDVNQAQREALLQRLQTSPRSLVAHEVMPLARIPEIDFESQQLQMRRFTMRVFATLTSDGSYQVMPGGVVRVEDKSNTPVLSSRNRQINKDLWVCRVGRPAVPTVVTIPPDRARVRSVPDAFEAKPLTLEQLLAAHTTTPARIGENLFWMGRYGIRAELSVLLLRTITRNLTERVTEKETLITLLYKLGTHLHVLPVPSAQAIGADDTYDINFIRHQLGASLTPSSLNGALANNVNYLHQCAFNIREKLSLDVWWVVNYMPAYLGSAELDLTVVQQRMQELFASCSILSGFTHEQMTRDEGWSFLLLGRLIEKLGRMSDTLGFFLKQSEHDKTIMLESLLEIAYSIVTYRARYHREEEMLAVLYLLVFDRSNPYSLRYLCQSLLDNSAAFNVQEAQSRQILQKALGDLDAVDLARFAVGTPAAGQIYQQLGSVCADISYALSIFANSISHQYFLVTETITSDTGLETANKEFL</sequence>
<feature type="domain" description="DUF403" evidence="1">
    <location>
        <begin position="550"/>
        <end position="863"/>
    </location>
</feature>
<gene>
    <name evidence="3" type="ORF">EV681_2440</name>
</gene>
<protein>
    <submittedName>
        <fullName evidence="3">Putative circularly permuted ATP-grasp superfamily protein</fullName>
    </submittedName>
</protein>
<dbReference type="PANTHER" id="PTHR34595">
    <property type="entry name" value="BLR5612 PROTEIN"/>
    <property type="match status" value="1"/>
</dbReference>
<dbReference type="EMBL" id="SHKO01000002">
    <property type="protein sequence ID" value="RZT94024.1"/>
    <property type="molecule type" value="Genomic_DNA"/>
</dbReference>
<dbReference type="InterPro" id="IPR025841">
    <property type="entry name" value="CP_ATPgrasp_2"/>
</dbReference>
<dbReference type="Proteomes" id="UP000293398">
    <property type="component" value="Unassembled WGS sequence"/>
</dbReference>
<comment type="caution">
    <text evidence="3">The sequence shown here is derived from an EMBL/GenBank/DDBJ whole genome shotgun (WGS) entry which is preliminary data.</text>
</comment>
<dbReference type="SUPFAM" id="SSF56059">
    <property type="entry name" value="Glutathione synthetase ATP-binding domain-like"/>
    <property type="match status" value="1"/>
</dbReference>
<dbReference type="Pfam" id="PF14403">
    <property type="entry name" value="CP_ATPgrasp_2"/>
    <property type="match status" value="1"/>
</dbReference>
<organism evidence="3 4">
    <name type="scientific">Advenella incenata</name>
    <dbReference type="NCBI Taxonomy" id="267800"/>
    <lineage>
        <taxon>Bacteria</taxon>
        <taxon>Pseudomonadati</taxon>
        <taxon>Pseudomonadota</taxon>
        <taxon>Betaproteobacteria</taxon>
        <taxon>Burkholderiales</taxon>
        <taxon>Alcaligenaceae</taxon>
    </lineage>
</organism>
<name>A0A4Q7VDL4_9BURK</name>
<reference evidence="3 4" key="1">
    <citation type="submission" date="2019-02" db="EMBL/GenBank/DDBJ databases">
        <title>Genomic Encyclopedia of Type Strains, Phase IV (KMG-IV): sequencing the most valuable type-strain genomes for metagenomic binning, comparative biology and taxonomic classification.</title>
        <authorList>
            <person name="Goeker M."/>
        </authorList>
    </citation>
    <scope>NUCLEOTIDE SEQUENCE [LARGE SCALE GENOMIC DNA]</scope>
    <source>
        <strain evidence="3 4">DSM 23814</strain>
    </source>
</reference>